<gene>
    <name evidence="1" type="ORF">RCF98_15630</name>
</gene>
<evidence type="ECO:0000313" key="1">
    <source>
        <dbReference type="EMBL" id="WML90388.1"/>
    </source>
</evidence>
<evidence type="ECO:0000313" key="2">
    <source>
        <dbReference type="Proteomes" id="UP001236657"/>
    </source>
</evidence>
<keyword evidence="2" id="KW-1185">Reference proteome</keyword>
<dbReference type="EMBL" id="CP133218">
    <property type="protein sequence ID" value="WML90388.1"/>
    <property type="molecule type" value="Genomic_DNA"/>
</dbReference>
<evidence type="ECO:0008006" key="3">
    <source>
        <dbReference type="Google" id="ProtNLM"/>
    </source>
</evidence>
<dbReference type="Gene3D" id="2.60.120.260">
    <property type="entry name" value="Galactose-binding domain-like"/>
    <property type="match status" value="1"/>
</dbReference>
<name>A0ABY9MPD6_9GAMM</name>
<dbReference type="Proteomes" id="UP001236657">
    <property type="component" value="Chromosome"/>
</dbReference>
<sequence length="419" mass="47249">MQMIIRRLGLVLLAVPTLYLITSYGIGHVGAGDFIDTRRLIIDIHPDSWAALDSDDWFQLAEQAQELGDSALDQTYTLQALAANITSGRAMARLADIRLQQGQQAQAKQLAQLAAQLVTAEIETHLPLAFFWAKVGNNAEMVKAWDMLFIREPSLRNTLFPHMRAMAINPSTASLVDAFASKPPVWWGAFFNYLATDAQTTPSLLEHLHGLRINSSTPIGEGEMTAYIKRLVKDKRWVEAHKVWLSSLPKETSAYQELVYDGGFEGAIHNTGFDWFFERHAQIKLKQDMTFGMEGQRALKISFNNSKHVKFQHLWQRLLLKPAHYELSLRVRADQFRTDGGLQWRMRCAEDNQIIAESPVLKESTPWIAQSVAFDIPPSNCETQLLRLEAASTYAHDQVFAGAIWLDAIQIHPLASDKP</sequence>
<dbReference type="RefSeq" id="WP_308894820.1">
    <property type="nucleotide sequence ID" value="NZ_CP133218.1"/>
</dbReference>
<proteinExistence type="predicted"/>
<accession>A0ABY9MPD6</accession>
<protein>
    <recommendedName>
        <fullName evidence="3">CBM-cenC domain-containing protein</fullName>
    </recommendedName>
</protein>
<dbReference type="SUPFAM" id="SSF48452">
    <property type="entry name" value="TPR-like"/>
    <property type="match status" value="1"/>
</dbReference>
<reference evidence="1 2" key="1">
    <citation type="submission" date="2023-08" db="EMBL/GenBank/DDBJ databases">
        <title>New molecular markers tilS and rpoB for phylogenetic and monitoring studies of the genus Thiothrix biodiversity.</title>
        <authorList>
            <person name="Ravin N.V."/>
            <person name="Smolyakov D."/>
            <person name="Markov N.D."/>
            <person name="Beletsky A.V."/>
            <person name="Mardanov A.V."/>
            <person name="Rudenko T.S."/>
            <person name="Grabovich M.Y."/>
        </authorList>
    </citation>
    <scope>NUCLEOTIDE SEQUENCE [LARGE SCALE GENOMIC DNA]</scope>
    <source>
        <strain evidence="1 2">MK1</strain>
    </source>
</reference>
<dbReference type="Gene3D" id="1.25.40.10">
    <property type="entry name" value="Tetratricopeptide repeat domain"/>
    <property type="match status" value="1"/>
</dbReference>
<dbReference type="InterPro" id="IPR011990">
    <property type="entry name" value="TPR-like_helical_dom_sf"/>
</dbReference>
<organism evidence="1 2">
    <name type="scientific">Thiothrix lacustris</name>
    <dbReference type="NCBI Taxonomy" id="525917"/>
    <lineage>
        <taxon>Bacteria</taxon>
        <taxon>Pseudomonadati</taxon>
        <taxon>Pseudomonadota</taxon>
        <taxon>Gammaproteobacteria</taxon>
        <taxon>Thiotrichales</taxon>
        <taxon>Thiotrichaceae</taxon>
        <taxon>Thiothrix</taxon>
    </lineage>
</organism>